<protein>
    <recommendedName>
        <fullName evidence="3">Ribosomal protein S14</fullName>
    </recommendedName>
</protein>
<sequence>MNNFKTNFSEVEAFSQFYISGRRIYNCLALLDRLARRDIRPGRRGAESDHQRPRHV</sequence>
<evidence type="ECO:0000313" key="1">
    <source>
        <dbReference type="EMBL" id="KAL2341084.1"/>
    </source>
</evidence>
<name>A0ABD1MZ51_9FABA</name>
<keyword evidence="2" id="KW-1185">Reference proteome</keyword>
<gene>
    <name evidence="1" type="ORF">Fmac_009024</name>
</gene>
<dbReference type="Proteomes" id="UP001603857">
    <property type="component" value="Unassembled WGS sequence"/>
</dbReference>
<organism evidence="1 2">
    <name type="scientific">Flemingia macrophylla</name>
    <dbReference type="NCBI Taxonomy" id="520843"/>
    <lineage>
        <taxon>Eukaryota</taxon>
        <taxon>Viridiplantae</taxon>
        <taxon>Streptophyta</taxon>
        <taxon>Embryophyta</taxon>
        <taxon>Tracheophyta</taxon>
        <taxon>Spermatophyta</taxon>
        <taxon>Magnoliopsida</taxon>
        <taxon>eudicotyledons</taxon>
        <taxon>Gunneridae</taxon>
        <taxon>Pentapetalae</taxon>
        <taxon>rosids</taxon>
        <taxon>fabids</taxon>
        <taxon>Fabales</taxon>
        <taxon>Fabaceae</taxon>
        <taxon>Papilionoideae</taxon>
        <taxon>50 kb inversion clade</taxon>
        <taxon>NPAAA clade</taxon>
        <taxon>indigoferoid/millettioid clade</taxon>
        <taxon>Phaseoleae</taxon>
        <taxon>Flemingia</taxon>
    </lineage>
</organism>
<dbReference type="AlphaFoldDB" id="A0ABD1MZ51"/>
<comment type="caution">
    <text evidence="1">The sequence shown here is derived from an EMBL/GenBank/DDBJ whole genome shotgun (WGS) entry which is preliminary data.</text>
</comment>
<evidence type="ECO:0000313" key="2">
    <source>
        <dbReference type="Proteomes" id="UP001603857"/>
    </source>
</evidence>
<reference evidence="1 2" key="1">
    <citation type="submission" date="2024-08" db="EMBL/GenBank/DDBJ databases">
        <title>Insights into the chromosomal genome structure of Flemingia macrophylla.</title>
        <authorList>
            <person name="Ding Y."/>
            <person name="Zhao Y."/>
            <person name="Bi W."/>
            <person name="Wu M."/>
            <person name="Zhao G."/>
            <person name="Gong Y."/>
            <person name="Li W."/>
            <person name="Zhang P."/>
        </authorList>
    </citation>
    <scope>NUCLEOTIDE SEQUENCE [LARGE SCALE GENOMIC DNA]</scope>
    <source>
        <strain evidence="1">DYQJB</strain>
        <tissue evidence="1">Leaf</tissue>
    </source>
</reference>
<evidence type="ECO:0008006" key="3">
    <source>
        <dbReference type="Google" id="ProtNLM"/>
    </source>
</evidence>
<dbReference type="EMBL" id="JBGMDY010000003">
    <property type="protein sequence ID" value="KAL2341084.1"/>
    <property type="molecule type" value="Genomic_DNA"/>
</dbReference>
<proteinExistence type="predicted"/>
<accession>A0ABD1MZ51</accession>